<evidence type="ECO:0000313" key="1">
    <source>
        <dbReference type="EMBL" id="EJK52058.1"/>
    </source>
</evidence>
<protein>
    <submittedName>
        <fullName evidence="1">Uncharacterized protein</fullName>
    </submittedName>
</protein>
<dbReference type="Proteomes" id="UP000266841">
    <property type="component" value="Unassembled WGS sequence"/>
</dbReference>
<evidence type="ECO:0000313" key="2">
    <source>
        <dbReference type="Proteomes" id="UP000266841"/>
    </source>
</evidence>
<sequence>MLCIISPLGQLVGDSSFPPRRVGIPSRPLHIAVPWLRGPPRTSKRLISNDILSSVLADIIQCCCRSLSIVPRLQIRPAMVGHAALPDELCSSAASVNNSIDCARDSLLQPTRPPKFSRCKSTSCSQEMNVECSRHCAGISID</sequence>
<proteinExistence type="predicted"/>
<dbReference type="EMBL" id="AGNL01040517">
    <property type="protein sequence ID" value="EJK52058.1"/>
    <property type="molecule type" value="Genomic_DNA"/>
</dbReference>
<organism evidence="1 2">
    <name type="scientific">Thalassiosira oceanica</name>
    <name type="common">Marine diatom</name>
    <dbReference type="NCBI Taxonomy" id="159749"/>
    <lineage>
        <taxon>Eukaryota</taxon>
        <taxon>Sar</taxon>
        <taxon>Stramenopiles</taxon>
        <taxon>Ochrophyta</taxon>
        <taxon>Bacillariophyta</taxon>
        <taxon>Coscinodiscophyceae</taxon>
        <taxon>Thalassiosirophycidae</taxon>
        <taxon>Thalassiosirales</taxon>
        <taxon>Thalassiosiraceae</taxon>
        <taxon>Thalassiosira</taxon>
    </lineage>
</organism>
<dbReference type="AlphaFoldDB" id="K0REB1"/>
<name>K0REB1_THAOC</name>
<gene>
    <name evidence="1" type="ORF">THAOC_28714</name>
</gene>
<keyword evidence="2" id="KW-1185">Reference proteome</keyword>
<reference evidence="1 2" key="1">
    <citation type="journal article" date="2012" name="Genome Biol.">
        <title>Genome and low-iron response of an oceanic diatom adapted to chronic iron limitation.</title>
        <authorList>
            <person name="Lommer M."/>
            <person name="Specht M."/>
            <person name="Roy A.S."/>
            <person name="Kraemer L."/>
            <person name="Andreson R."/>
            <person name="Gutowska M.A."/>
            <person name="Wolf J."/>
            <person name="Bergner S.V."/>
            <person name="Schilhabel M.B."/>
            <person name="Klostermeier U.C."/>
            <person name="Beiko R.G."/>
            <person name="Rosenstiel P."/>
            <person name="Hippler M."/>
            <person name="Laroche J."/>
        </authorList>
    </citation>
    <scope>NUCLEOTIDE SEQUENCE [LARGE SCALE GENOMIC DNA]</scope>
    <source>
        <strain evidence="1 2">CCMP1005</strain>
    </source>
</reference>
<accession>K0REB1</accession>
<comment type="caution">
    <text evidence="1">The sequence shown here is derived from an EMBL/GenBank/DDBJ whole genome shotgun (WGS) entry which is preliminary data.</text>
</comment>